<evidence type="ECO:0000256" key="6">
    <source>
        <dbReference type="ARBA" id="ARBA00023128"/>
    </source>
</evidence>
<keyword evidence="9" id="KW-1185">Reference proteome</keyword>
<evidence type="ECO:0000256" key="3">
    <source>
        <dbReference type="ARBA" id="ARBA00022946"/>
    </source>
</evidence>
<comment type="caution">
    <text evidence="8">The sequence shown here is derived from an EMBL/GenBank/DDBJ whole genome shotgun (WGS) entry which is preliminary data.</text>
</comment>
<evidence type="ECO:0000256" key="4">
    <source>
        <dbReference type="ARBA" id="ARBA00023004"/>
    </source>
</evidence>
<keyword evidence="5" id="KW-0411">Iron-sulfur</keyword>
<evidence type="ECO:0000256" key="7">
    <source>
        <dbReference type="ARBA" id="ARBA00045681"/>
    </source>
</evidence>
<evidence type="ECO:0000256" key="5">
    <source>
        <dbReference type="ARBA" id="ARBA00023014"/>
    </source>
</evidence>
<keyword evidence="6" id="KW-0496">Mitochondrion</keyword>
<evidence type="ECO:0000313" key="9">
    <source>
        <dbReference type="Proteomes" id="UP001159363"/>
    </source>
</evidence>
<protein>
    <submittedName>
        <fullName evidence="8">Uncharacterized protein</fullName>
    </submittedName>
</protein>
<comment type="function">
    <text evidence="7">Mitochondrial ribosome (mitoribosome) assembly factor. Binds at the interface of the head and body domains of the mitochondrial small ribosomal subunit (mt-SSU), occluding the mRNA channel and preventing compaction of the head domain towards the body. Probable inactive methyltransferase: retains the characteristic folding and ability to bind S-adenosyl-L-methionine, but it probably lost its methyltransferase activity.</text>
</comment>
<dbReference type="Pfam" id="PF09243">
    <property type="entry name" value="Rsm22"/>
    <property type="match status" value="1"/>
</dbReference>
<keyword evidence="3" id="KW-0809">Transit peptide</keyword>
<dbReference type="PANTHER" id="PTHR13184:SF5">
    <property type="entry name" value="METHYLTRANSFERASE-LIKE PROTEIN 17, MITOCHONDRIAL"/>
    <property type="match status" value="1"/>
</dbReference>
<evidence type="ECO:0000256" key="2">
    <source>
        <dbReference type="ARBA" id="ARBA00022723"/>
    </source>
</evidence>
<evidence type="ECO:0000256" key="1">
    <source>
        <dbReference type="ARBA" id="ARBA00004173"/>
    </source>
</evidence>
<proteinExistence type="predicted"/>
<keyword evidence="2" id="KW-0479">Metal-binding</keyword>
<reference evidence="8 9" key="1">
    <citation type="submission" date="2023-02" db="EMBL/GenBank/DDBJ databases">
        <title>LHISI_Scaffold_Assembly.</title>
        <authorList>
            <person name="Stuart O.P."/>
            <person name="Cleave R."/>
            <person name="Magrath M.J.L."/>
            <person name="Mikheyev A.S."/>
        </authorList>
    </citation>
    <scope>NUCLEOTIDE SEQUENCE [LARGE SCALE GENOMIC DNA]</scope>
    <source>
        <strain evidence="8">Daus_M_001</strain>
        <tissue evidence="8">Leg muscle</tissue>
    </source>
</reference>
<dbReference type="EMBL" id="JARBHB010000001">
    <property type="protein sequence ID" value="KAJ8895615.1"/>
    <property type="molecule type" value="Genomic_DNA"/>
</dbReference>
<evidence type="ECO:0000313" key="8">
    <source>
        <dbReference type="EMBL" id="KAJ8895615.1"/>
    </source>
</evidence>
<sequence>MSLQVECVCCAGDWCGCTAVGIDWSSLGEVERELARKRQEHLVLKKLRQHIHRWQPFLYDSRNEVLLYLLSRSAADYAALVKILSEIKHRQPGFSPATLFDFGSGVGTTTW</sequence>
<name>A0ABQ9IHG7_9NEOP</name>
<keyword evidence="4" id="KW-0408">Iron</keyword>
<dbReference type="Proteomes" id="UP001159363">
    <property type="component" value="Chromosome 1"/>
</dbReference>
<accession>A0ABQ9IHG7</accession>
<dbReference type="InterPro" id="IPR052571">
    <property type="entry name" value="Mt_RNA_Methyltransferase"/>
</dbReference>
<dbReference type="InterPro" id="IPR015324">
    <property type="entry name" value="Ribosomal_Rsm22-like"/>
</dbReference>
<dbReference type="PANTHER" id="PTHR13184">
    <property type="entry name" value="37S RIBOSOMAL PROTEIN S22"/>
    <property type="match status" value="1"/>
</dbReference>
<organism evidence="8 9">
    <name type="scientific">Dryococelus australis</name>
    <dbReference type="NCBI Taxonomy" id="614101"/>
    <lineage>
        <taxon>Eukaryota</taxon>
        <taxon>Metazoa</taxon>
        <taxon>Ecdysozoa</taxon>
        <taxon>Arthropoda</taxon>
        <taxon>Hexapoda</taxon>
        <taxon>Insecta</taxon>
        <taxon>Pterygota</taxon>
        <taxon>Neoptera</taxon>
        <taxon>Polyneoptera</taxon>
        <taxon>Phasmatodea</taxon>
        <taxon>Verophasmatodea</taxon>
        <taxon>Anareolatae</taxon>
        <taxon>Phasmatidae</taxon>
        <taxon>Eurycanthinae</taxon>
        <taxon>Dryococelus</taxon>
    </lineage>
</organism>
<comment type="subcellular location">
    <subcellularLocation>
        <location evidence="1">Mitochondrion</location>
    </subcellularLocation>
</comment>
<gene>
    <name evidence="8" type="ORF">PR048_000951</name>
</gene>